<feature type="compositionally biased region" description="Basic and acidic residues" evidence="5">
    <location>
        <begin position="266"/>
        <end position="277"/>
    </location>
</feature>
<feature type="compositionally biased region" description="Basic and acidic residues" evidence="5">
    <location>
        <begin position="517"/>
        <end position="528"/>
    </location>
</feature>
<feature type="region of interest" description="Disordered" evidence="5">
    <location>
        <begin position="213"/>
        <end position="290"/>
    </location>
</feature>
<dbReference type="GO" id="GO:0016020">
    <property type="term" value="C:membrane"/>
    <property type="evidence" value="ECO:0007669"/>
    <property type="project" value="TreeGrafter"/>
</dbReference>
<dbReference type="EMBL" id="BMAW01015455">
    <property type="protein sequence ID" value="GFT43879.1"/>
    <property type="molecule type" value="Genomic_DNA"/>
</dbReference>
<comment type="similarity">
    <text evidence="1">Belongs to the SGT family.</text>
</comment>
<dbReference type="InterPro" id="IPR011990">
    <property type="entry name" value="TPR-like_helical_dom_sf"/>
</dbReference>
<comment type="caution">
    <text evidence="7">The sequence shown here is derived from an EMBL/GenBank/DDBJ whole genome shotgun (WGS) entry which is preliminary data.</text>
</comment>
<keyword evidence="3 4" id="KW-0802">TPR repeat</keyword>
<evidence type="ECO:0000256" key="2">
    <source>
        <dbReference type="ARBA" id="ARBA00022737"/>
    </source>
</evidence>
<evidence type="ECO:0000256" key="4">
    <source>
        <dbReference type="PROSITE-ProRule" id="PRU00339"/>
    </source>
</evidence>
<dbReference type="OrthoDB" id="2335338at2759"/>
<name>A0A8X6P2L1_NEPPI</name>
<dbReference type="InterPro" id="IPR047150">
    <property type="entry name" value="SGT"/>
</dbReference>
<evidence type="ECO:0000313" key="8">
    <source>
        <dbReference type="Proteomes" id="UP000887013"/>
    </source>
</evidence>
<feature type="compositionally biased region" description="Polar residues" evidence="5">
    <location>
        <begin position="463"/>
        <end position="476"/>
    </location>
</feature>
<evidence type="ECO:0000256" key="3">
    <source>
        <dbReference type="ARBA" id="ARBA00022803"/>
    </source>
</evidence>
<dbReference type="Pfam" id="PF16546">
    <property type="entry name" value="SGTA_dimer"/>
    <property type="match status" value="1"/>
</dbReference>
<dbReference type="PANTHER" id="PTHR45831:SF2">
    <property type="entry name" value="LD24721P"/>
    <property type="match status" value="1"/>
</dbReference>
<dbReference type="Gene3D" id="1.25.40.10">
    <property type="entry name" value="Tetratricopeptide repeat domain"/>
    <property type="match status" value="1"/>
</dbReference>
<dbReference type="PANTHER" id="PTHR45831">
    <property type="entry name" value="LD24721P"/>
    <property type="match status" value="1"/>
</dbReference>
<dbReference type="PROSITE" id="PS50293">
    <property type="entry name" value="TPR_REGION"/>
    <property type="match status" value="1"/>
</dbReference>
<dbReference type="InterPro" id="IPR032374">
    <property type="entry name" value="SGTA_dimer"/>
</dbReference>
<dbReference type="Proteomes" id="UP000887013">
    <property type="component" value="Unassembled WGS sequence"/>
</dbReference>
<organism evidence="7 8">
    <name type="scientific">Nephila pilipes</name>
    <name type="common">Giant wood spider</name>
    <name type="synonym">Nephila maculata</name>
    <dbReference type="NCBI Taxonomy" id="299642"/>
    <lineage>
        <taxon>Eukaryota</taxon>
        <taxon>Metazoa</taxon>
        <taxon>Ecdysozoa</taxon>
        <taxon>Arthropoda</taxon>
        <taxon>Chelicerata</taxon>
        <taxon>Arachnida</taxon>
        <taxon>Araneae</taxon>
        <taxon>Araneomorphae</taxon>
        <taxon>Entelegynae</taxon>
        <taxon>Araneoidea</taxon>
        <taxon>Nephilidae</taxon>
        <taxon>Nephila</taxon>
    </lineage>
</organism>
<evidence type="ECO:0000259" key="6">
    <source>
        <dbReference type="Pfam" id="PF16546"/>
    </source>
</evidence>
<feature type="compositionally biased region" description="Basic and acidic residues" evidence="5">
    <location>
        <begin position="363"/>
        <end position="378"/>
    </location>
</feature>
<feature type="repeat" description="TPR" evidence="4">
    <location>
        <begin position="147"/>
        <end position="180"/>
    </location>
</feature>
<dbReference type="PROSITE" id="PS50005">
    <property type="entry name" value="TPR"/>
    <property type="match status" value="2"/>
</dbReference>
<gene>
    <name evidence="7" type="ORF">NPIL_216721</name>
</gene>
<dbReference type="SUPFAM" id="SSF48452">
    <property type="entry name" value="TPR-like"/>
    <property type="match status" value="1"/>
</dbReference>
<evidence type="ECO:0000256" key="5">
    <source>
        <dbReference type="SAM" id="MobiDB-lite"/>
    </source>
</evidence>
<feature type="compositionally biased region" description="Basic and acidic residues" evidence="5">
    <location>
        <begin position="477"/>
        <end position="491"/>
    </location>
</feature>
<proteinExistence type="inferred from homology"/>
<dbReference type="Pfam" id="PF13181">
    <property type="entry name" value="TPR_8"/>
    <property type="match status" value="1"/>
</dbReference>
<feature type="compositionally biased region" description="Low complexity" evidence="5">
    <location>
        <begin position="492"/>
        <end position="502"/>
    </location>
</feature>
<feature type="region of interest" description="Disordered" evidence="5">
    <location>
        <begin position="398"/>
        <end position="559"/>
    </location>
</feature>
<accession>A0A8X6P2L1</accession>
<feature type="compositionally biased region" description="Low complexity" evidence="5">
    <location>
        <begin position="247"/>
        <end position="261"/>
    </location>
</feature>
<dbReference type="SMART" id="SM00028">
    <property type="entry name" value="TPR"/>
    <property type="match status" value="3"/>
</dbReference>
<feature type="compositionally biased region" description="Basic and acidic residues" evidence="5">
    <location>
        <begin position="445"/>
        <end position="457"/>
    </location>
</feature>
<keyword evidence="2" id="KW-0677">Repeat</keyword>
<dbReference type="GO" id="GO:0006620">
    <property type="term" value="P:post-translational protein targeting to endoplasmic reticulum membrane"/>
    <property type="evidence" value="ECO:0007669"/>
    <property type="project" value="TreeGrafter"/>
</dbReference>
<protein>
    <recommendedName>
        <fullName evidence="6">SGTA homodimerisation domain-containing protein</fullName>
    </recommendedName>
</protein>
<dbReference type="InterPro" id="IPR019734">
    <property type="entry name" value="TPR_rpt"/>
</dbReference>
<keyword evidence="8" id="KW-1185">Reference proteome</keyword>
<feature type="domain" description="SGTA homodimerisation" evidence="6">
    <location>
        <begin position="7"/>
        <end position="57"/>
    </location>
</feature>
<dbReference type="GO" id="GO:0072380">
    <property type="term" value="C:TRC complex"/>
    <property type="evidence" value="ECO:0007669"/>
    <property type="project" value="TreeGrafter"/>
</dbReference>
<dbReference type="Gene3D" id="1.20.5.420">
    <property type="entry name" value="Immunoglobulin FC, subunit C"/>
    <property type="match status" value="1"/>
</dbReference>
<sequence>MSNEENTRRLVLAIIDFLQTQLVSRFDLSLEDRDGLETATESLEMAYGLENSEHIQRRSLLDMFTQVSNPVSIQDKFQAEEYKSSGNTKMSQQQYQEAEEDYSRAIELDRYNAVYFCNRAGARIKLQQYFEGISDCRQALLLNPDYAKAYGRMGQAYALMNRPRRAARCYRQALELEPDNERYRNNLNVAESQAAEQPNAEMGNLLQSIFASMLGGSPRPPGSPGGIHMPGPSFMIISEPHTENQCDNNQTDQSQSTSQSADSDDQERSQEQPRDNESNQSSEEPSELDSIHLRVLFGIPLITRNDSSSPESQHDHDQEFTNRIDQRNSNDSQTDDRQNAFQRLLESRNTNRENVGIQAVHQRPSDQDHSKEEDKSKEGNLAQNVTNLTQNLMNNFFRRFSDPNSDKKTDESKTDGNQQQSVHETAVDSSGKENADTNAPQSDVSSEKSDGDSDKKRPIVNMTDISNFFRNFSKSNTEAKENLSKENRGGNDENISENSTSSENEKQGELTSPQDNKNIDENNEEAKTESSNQEPDTKKEENPEDNNKLQKEKDHTNNK</sequence>
<evidence type="ECO:0000313" key="7">
    <source>
        <dbReference type="EMBL" id="GFT43879.1"/>
    </source>
</evidence>
<reference evidence="7" key="1">
    <citation type="submission" date="2020-08" db="EMBL/GenBank/DDBJ databases">
        <title>Multicomponent nature underlies the extraordinary mechanical properties of spider dragline silk.</title>
        <authorList>
            <person name="Kono N."/>
            <person name="Nakamura H."/>
            <person name="Mori M."/>
            <person name="Yoshida Y."/>
            <person name="Ohtoshi R."/>
            <person name="Malay A.D."/>
            <person name="Moran D.A.P."/>
            <person name="Tomita M."/>
            <person name="Numata K."/>
            <person name="Arakawa K."/>
        </authorList>
    </citation>
    <scope>NUCLEOTIDE SEQUENCE</scope>
</reference>
<feature type="repeat" description="TPR" evidence="4">
    <location>
        <begin position="79"/>
        <end position="112"/>
    </location>
</feature>
<feature type="region of interest" description="Disordered" evidence="5">
    <location>
        <begin position="303"/>
        <end position="381"/>
    </location>
</feature>
<feature type="compositionally biased region" description="Basic and acidic residues" evidence="5">
    <location>
        <begin position="399"/>
        <end position="414"/>
    </location>
</feature>
<dbReference type="GO" id="GO:0060090">
    <property type="term" value="F:molecular adaptor activity"/>
    <property type="evidence" value="ECO:0007669"/>
    <property type="project" value="TreeGrafter"/>
</dbReference>
<evidence type="ECO:0000256" key="1">
    <source>
        <dbReference type="ARBA" id="ARBA00008175"/>
    </source>
</evidence>
<feature type="compositionally biased region" description="Basic and acidic residues" evidence="5">
    <location>
        <begin position="312"/>
        <end position="338"/>
    </location>
</feature>
<dbReference type="Pfam" id="PF00515">
    <property type="entry name" value="TPR_1"/>
    <property type="match status" value="1"/>
</dbReference>
<feature type="compositionally biased region" description="Basic and acidic residues" evidence="5">
    <location>
        <begin position="535"/>
        <end position="559"/>
    </location>
</feature>
<dbReference type="AlphaFoldDB" id="A0A8X6P2L1"/>